<dbReference type="InterPro" id="IPR036600">
    <property type="entry name" value="PAH_sf"/>
</dbReference>
<accession>A0A8K0I9X4</accession>
<dbReference type="SUPFAM" id="SSF47762">
    <property type="entry name" value="PAH2 domain"/>
    <property type="match status" value="1"/>
</dbReference>
<dbReference type="PANTHER" id="PTHR12346">
    <property type="entry name" value="SIN3B-RELATED"/>
    <property type="match status" value="1"/>
</dbReference>
<dbReference type="EMBL" id="CM017876">
    <property type="protein sequence ID" value="KAG1342736.1"/>
    <property type="molecule type" value="Genomic_DNA"/>
</dbReference>
<dbReference type="Pfam" id="PF02671">
    <property type="entry name" value="PAH"/>
    <property type="match status" value="1"/>
</dbReference>
<dbReference type="Proteomes" id="UP000797356">
    <property type="component" value="Chromosome 5"/>
</dbReference>
<evidence type="ECO:0000256" key="1">
    <source>
        <dbReference type="ARBA" id="ARBA00004123"/>
    </source>
</evidence>
<comment type="subcellular location">
    <subcellularLocation>
        <location evidence="1 3">Nucleus</location>
    </subcellularLocation>
</comment>
<reference evidence="4" key="1">
    <citation type="journal article" date="2017" name="Gigascience">
        <title>The genome draft of coconut (Cocos nucifera).</title>
        <authorList>
            <person name="Xiao Y."/>
            <person name="Xu P."/>
            <person name="Fan H."/>
            <person name="Baudouin L."/>
            <person name="Xia W."/>
            <person name="Bocs S."/>
            <person name="Xu J."/>
            <person name="Li Q."/>
            <person name="Guo A."/>
            <person name="Zhou L."/>
            <person name="Li J."/>
            <person name="Wu Y."/>
            <person name="Ma Z."/>
            <person name="Armero A."/>
            <person name="Issali A.E."/>
            <person name="Liu N."/>
            <person name="Peng M."/>
            <person name="Yang Y."/>
        </authorList>
    </citation>
    <scope>NUCLEOTIDE SEQUENCE</scope>
    <source>
        <tissue evidence="4">Spear leaf of Hainan Tall coconut</tissue>
    </source>
</reference>
<dbReference type="GO" id="GO:0005634">
    <property type="term" value="C:nucleus"/>
    <property type="evidence" value="ECO:0007669"/>
    <property type="project" value="UniProtKB-SubCell"/>
</dbReference>
<protein>
    <submittedName>
        <fullName evidence="4">Putative Paired amphipathic helix protein Sin3-like 5</fullName>
    </submittedName>
</protein>
<dbReference type="GO" id="GO:0003714">
    <property type="term" value="F:transcription corepressor activity"/>
    <property type="evidence" value="ECO:0007669"/>
    <property type="project" value="InterPro"/>
</dbReference>
<evidence type="ECO:0000256" key="3">
    <source>
        <dbReference type="PROSITE-ProRule" id="PRU00810"/>
    </source>
</evidence>
<gene>
    <name evidence="4" type="ORF">COCNU_05G009650</name>
</gene>
<evidence type="ECO:0000313" key="5">
    <source>
        <dbReference type="Proteomes" id="UP000797356"/>
    </source>
</evidence>
<dbReference type="InterPro" id="IPR039774">
    <property type="entry name" value="Sin3-like"/>
</dbReference>
<keyword evidence="2 3" id="KW-0539">Nucleus</keyword>
<proteinExistence type="predicted"/>
<dbReference type="PROSITE" id="PS51477">
    <property type="entry name" value="PAH"/>
    <property type="match status" value="1"/>
</dbReference>
<name>A0A8K0I9X4_COCNU</name>
<reference evidence="4" key="2">
    <citation type="submission" date="2019-07" db="EMBL/GenBank/DDBJ databases">
        <authorList>
            <person name="Yang Y."/>
            <person name="Bocs S."/>
            <person name="Baudouin L."/>
        </authorList>
    </citation>
    <scope>NUCLEOTIDE SEQUENCE</scope>
    <source>
        <tissue evidence="4">Spear leaf of Hainan Tall coconut</tissue>
    </source>
</reference>
<dbReference type="InterPro" id="IPR003822">
    <property type="entry name" value="PAH"/>
</dbReference>
<dbReference type="OrthoDB" id="1913924at2759"/>
<evidence type="ECO:0000313" key="4">
    <source>
        <dbReference type="EMBL" id="KAG1342736.1"/>
    </source>
</evidence>
<sequence length="58" mass="6895">MKEFRSHRIDTVTVATRVKHLFSGHPELIQGFNFFLPIEHQIPIYVREEVAHHADREN</sequence>
<keyword evidence="5" id="KW-1185">Reference proteome</keyword>
<dbReference type="Gene3D" id="1.20.1160.11">
    <property type="entry name" value="Paired amphipathic helix"/>
    <property type="match status" value="1"/>
</dbReference>
<comment type="caution">
    <text evidence="4">The sequence shown here is derived from an EMBL/GenBank/DDBJ whole genome shotgun (WGS) entry which is preliminary data.</text>
</comment>
<dbReference type="AlphaFoldDB" id="A0A8K0I9X4"/>
<evidence type="ECO:0000256" key="2">
    <source>
        <dbReference type="ARBA" id="ARBA00023242"/>
    </source>
</evidence>
<organism evidence="4 5">
    <name type="scientific">Cocos nucifera</name>
    <name type="common">Coconut palm</name>
    <dbReference type="NCBI Taxonomy" id="13894"/>
    <lineage>
        <taxon>Eukaryota</taxon>
        <taxon>Viridiplantae</taxon>
        <taxon>Streptophyta</taxon>
        <taxon>Embryophyta</taxon>
        <taxon>Tracheophyta</taxon>
        <taxon>Spermatophyta</taxon>
        <taxon>Magnoliopsida</taxon>
        <taxon>Liliopsida</taxon>
        <taxon>Arecaceae</taxon>
        <taxon>Arecoideae</taxon>
        <taxon>Cocoseae</taxon>
        <taxon>Attaleinae</taxon>
        <taxon>Cocos</taxon>
    </lineage>
</organism>